<comment type="similarity">
    <text evidence="2 9">Belongs to the CCC1 family.</text>
</comment>
<feature type="transmembrane region" description="Helical" evidence="9">
    <location>
        <begin position="229"/>
        <end position="249"/>
    </location>
</feature>
<dbReference type="GO" id="GO:0030026">
    <property type="term" value="P:intracellular manganese ion homeostasis"/>
    <property type="evidence" value="ECO:0007669"/>
    <property type="project" value="InterPro"/>
</dbReference>
<dbReference type="GO" id="GO:0005384">
    <property type="term" value="F:manganese ion transmembrane transporter activity"/>
    <property type="evidence" value="ECO:0007669"/>
    <property type="project" value="InterPro"/>
</dbReference>
<dbReference type="GO" id="GO:0005774">
    <property type="term" value="C:vacuolar membrane"/>
    <property type="evidence" value="ECO:0007669"/>
    <property type="project" value="UniProtKB-SubCell"/>
</dbReference>
<evidence type="ECO:0000256" key="3">
    <source>
        <dbReference type="ARBA" id="ARBA00022496"/>
    </source>
</evidence>
<keyword evidence="12" id="KW-1185">Reference proteome</keyword>
<comment type="caution">
    <text evidence="11">The sequence shown here is derived from an EMBL/GenBank/DDBJ whole genome shotgun (WGS) entry which is preliminary data.</text>
</comment>
<dbReference type="AlphaFoldDB" id="A0AAV0HDT6"/>
<reference evidence="11" key="1">
    <citation type="submission" date="2022-08" db="EMBL/GenBank/DDBJ databases">
        <authorList>
            <person name="Gutierrez-Valencia J."/>
        </authorList>
    </citation>
    <scope>NUCLEOTIDE SEQUENCE</scope>
</reference>
<keyword evidence="3" id="KW-0408">Iron</keyword>
<feature type="transmembrane region" description="Helical" evidence="9">
    <location>
        <begin position="46"/>
        <end position="67"/>
    </location>
</feature>
<feature type="transmembrane region" description="Helical" evidence="9">
    <location>
        <begin position="73"/>
        <end position="104"/>
    </location>
</feature>
<evidence type="ECO:0000256" key="8">
    <source>
        <dbReference type="ARBA" id="ARBA00044464"/>
    </source>
</evidence>
<dbReference type="PANTHER" id="PTHR31851">
    <property type="entry name" value="FE(2+)/MN(2+) TRANSPORTER PCL1"/>
    <property type="match status" value="1"/>
</dbReference>
<keyword evidence="4 9" id="KW-0926">Vacuole</keyword>
<evidence type="ECO:0000256" key="10">
    <source>
        <dbReference type="SAM" id="MobiDB-lite"/>
    </source>
</evidence>
<feature type="transmembrane region" description="Helical" evidence="9">
    <location>
        <begin position="261"/>
        <end position="280"/>
    </location>
</feature>
<organism evidence="11 12">
    <name type="scientific">Linum tenue</name>
    <dbReference type="NCBI Taxonomy" id="586396"/>
    <lineage>
        <taxon>Eukaryota</taxon>
        <taxon>Viridiplantae</taxon>
        <taxon>Streptophyta</taxon>
        <taxon>Embryophyta</taxon>
        <taxon>Tracheophyta</taxon>
        <taxon>Spermatophyta</taxon>
        <taxon>Magnoliopsida</taxon>
        <taxon>eudicotyledons</taxon>
        <taxon>Gunneridae</taxon>
        <taxon>Pentapetalae</taxon>
        <taxon>rosids</taxon>
        <taxon>fabids</taxon>
        <taxon>Malpighiales</taxon>
        <taxon>Linaceae</taxon>
        <taxon>Linum</taxon>
    </lineage>
</organism>
<comment type="domain">
    <text evidence="9">The cytoplasmic metal binding domain (MBD) is located between transmembrane 2 (TM2) and transmembrane 3 (TM3).</text>
</comment>
<evidence type="ECO:0000256" key="6">
    <source>
        <dbReference type="ARBA" id="ARBA00022989"/>
    </source>
</evidence>
<evidence type="ECO:0000256" key="1">
    <source>
        <dbReference type="ARBA" id="ARBA00004128"/>
    </source>
</evidence>
<sequence>MTENGATSSKPQTEGGGELTKELLERQRPEEHKEKHFLSSERVRDIILGVSDGLTVPFALAAGLSGAESTSRIILVAGLAEVVAGSISMGLGGVIATCIGRYLAAQSEADHYMRELKREEKEIIDVPDLEAAECGEILAQYGVEAEEAEPVVRALTRNPHHWVRFMMKQSINRSHVRACVWVGGRFELGLEKPEETRAIQSAATIAASYAVGGLFPLLPYMVISSATHAVIASVVVTLAALLLFGYVKAHFTGDDKAPIKSALQTAFVGAMASAAAYGIARLIH</sequence>
<comment type="subcellular location">
    <subcellularLocation>
        <location evidence="1 9">Vacuole membrane</location>
        <topology evidence="1 9">Multi-pass membrane protein</topology>
    </subcellularLocation>
</comment>
<evidence type="ECO:0000256" key="2">
    <source>
        <dbReference type="ARBA" id="ARBA00007049"/>
    </source>
</evidence>
<keyword evidence="6 9" id="KW-1133">Transmembrane helix</keyword>
<protein>
    <recommendedName>
        <fullName evidence="9">Vacuolar iron transporter</fullName>
        <shortName evidence="9">VIT</shortName>
    </recommendedName>
</protein>
<dbReference type="EMBL" id="CAMGYJ010000002">
    <property type="protein sequence ID" value="CAI0383466.1"/>
    <property type="molecule type" value="Genomic_DNA"/>
</dbReference>
<keyword evidence="9" id="KW-0479">Metal-binding</keyword>
<keyword evidence="9" id="KW-0813">Transport</keyword>
<evidence type="ECO:0000256" key="9">
    <source>
        <dbReference type="RuleBase" id="RU369115"/>
    </source>
</evidence>
<accession>A0AAV0HDT6</accession>
<evidence type="ECO:0000313" key="11">
    <source>
        <dbReference type="EMBL" id="CAI0383466.1"/>
    </source>
</evidence>
<evidence type="ECO:0000313" key="12">
    <source>
        <dbReference type="Proteomes" id="UP001154282"/>
    </source>
</evidence>
<evidence type="ECO:0000256" key="4">
    <source>
        <dbReference type="ARBA" id="ARBA00022554"/>
    </source>
</evidence>
<feature type="transmembrane region" description="Helical" evidence="9">
    <location>
        <begin position="202"/>
        <end position="223"/>
    </location>
</feature>
<gene>
    <name evidence="11" type="ORF">LITE_LOCUS4006</name>
</gene>
<feature type="compositionally biased region" description="Polar residues" evidence="10">
    <location>
        <begin position="1"/>
        <end position="12"/>
    </location>
</feature>
<dbReference type="Proteomes" id="UP001154282">
    <property type="component" value="Unassembled WGS sequence"/>
</dbReference>
<dbReference type="InterPro" id="IPR008217">
    <property type="entry name" value="Ccc1_fam"/>
</dbReference>
<dbReference type="Pfam" id="PF01988">
    <property type="entry name" value="VIT1"/>
    <property type="match status" value="1"/>
</dbReference>
<keyword evidence="7 9" id="KW-0472">Membrane</keyword>
<comment type="catalytic activity">
    <reaction evidence="8">
        <text>Fe(2+)(in) = Fe(2+)(out)</text>
        <dbReference type="Rhea" id="RHEA:28486"/>
        <dbReference type="ChEBI" id="CHEBI:29033"/>
    </reaction>
    <physiologicalReaction direction="left-to-right" evidence="8">
        <dbReference type="Rhea" id="RHEA:28487"/>
    </physiologicalReaction>
</comment>
<proteinExistence type="inferred from homology"/>
<dbReference type="CDD" id="cd02435">
    <property type="entry name" value="CCC1"/>
    <property type="match status" value="1"/>
</dbReference>
<comment type="subunit">
    <text evidence="9">Homodimer.</text>
</comment>
<dbReference type="GO" id="GO:0140315">
    <property type="term" value="F:iron ion sequestering activity"/>
    <property type="evidence" value="ECO:0007669"/>
    <property type="project" value="UniProtKB-UniRule"/>
</dbReference>
<evidence type="ECO:0000256" key="7">
    <source>
        <dbReference type="ARBA" id="ARBA00023136"/>
    </source>
</evidence>
<dbReference type="GO" id="GO:0046872">
    <property type="term" value="F:metal ion binding"/>
    <property type="evidence" value="ECO:0007669"/>
    <property type="project" value="UniProtKB-UniRule"/>
</dbReference>
<feature type="region of interest" description="Disordered" evidence="10">
    <location>
        <begin position="1"/>
        <end position="35"/>
    </location>
</feature>
<keyword evidence="9" id="KW-0406">Ion transport</keyword>
<name>A0AAV0HDT6_9ROSI</name>
<keyword evidence="5 9" id="KW-0812">Transmembrane</keyword>
<keyword evidence="3" id="KW-0410">Iron transport</keyword>
<evidence type="ECO:0000256" key="5">
    <source>
        <dbReference type="ARBA" id="ARBA00022692"/>
    </source>
</evidence>
<dbReference type="GO" id="GO:0005381">
    <property type="term" value="F:iron ion transmembrane transporter activity"/>
    <property type="evidence" value="ECO:0007669"/>
    <property type="project" value="UniProtKB-UniRule"/>
</dbReference>
<feature type="compositionally biased region" description="Basic and acidic residues" evidence="10">
    <location>
        <begin position="19"/>
        <end position="35"/>
    </location>
</feature>
<comment type="function">
    <text evidence="9">Vacuolar Fe(2+) uptake transporter.</text>
</comment>